<dbReference type="PROSITE" id="PS00284">
    <property type="entry name" value="SERPIN"/>
    <property type="match status" value="1"/>
</dbReference>
<dbReference type="GO" id="GO:0004867">
    <property type="term" value="F:serine-type endopeptidase inhibitor activity"/>
    <property type="evidence" value="ECO:0007669"/>
    <property type="project" value="InterPro"/>
</dbReference>
<dbReference type="InterPro" id="IPR042185">
    <property type="entry name" value="Serpin_sf_2"/>
</dbReference>
<dbReference type="InterPro" id="IPR023795">
    <property type="entry name" value="Serpin_CS"/>
</dbReference>
<feature type="domain" description="Serpin" evidence="2">
    <location>
        <begin position="53"/>
        <end position="412"/>
    </location>
</feature>
<evidence type="ECO:0000313" key="4">
    <source>
        <dbReference type="Proteomes" id="UP000033048"/>
    </source>
</evidence>
<evidence type="ECO:0000259" key="2">
    <source>
        <dbReference type="SMART" id="SM00093"/>
    </source>
</evidence>
<dbReference type="PANTHER" id="PTHR11461">
    <property type="entry name" value="SERINE PROTEASE INHIBITOR, SERPIN"/>
    <property type="match status" value="1"/>
</dbReference>
<dbReference type="GeneID" id="24894530"/>
<dbReference type="EMBL" id="CP009518">
    <property type="protein sequence ID" value="AKB85998.1"/>
    <property type="molecule type" value="Genomic_DNA"/>
</dbReference>
<dbReference type="GO" id="GO:0005615">
    <property type="term" value="C:extracellular space"/>
    <property type="evidence" value="ECO:0007669"/>
    <property type="project" value="InterPro"/>
</dbReference>
<dbReference type="SMART" id="SM00093">
    <property type="entry name" value="SERPIN"/>
    <property type="match status" value="1"/>
</dbReference>
<dbReference type="Pfam" id="PF00079">
    <property type="entry name" value="Serpin"/>
    <property type="match status" value="1"/>
</dbReference>
<dbReference type="Proteomes" id="UP000033048">
    <property type="component" value="Chromosome"/>
</dbReference>
<dbReference type="InterPro" id="IPR023796">
    <property type="entry name" value="Serpin_dom"/>
</dbReference>
<evidence type="ECO:0000256" key="1">
    <source>
        <dbReference type="RuleBase" id="RU000411"/>
    </source>
</evidence>
<dbReference type="KEGG" id="mmet:MCMEM_1945"/>
<dbReference type="STRING" id="1434104.MCMEM_1945"/>
<protein>
    <submittedName>
        <fullName evidence="3">Serine protease inhibitor (Serpin family)</fullName>
    </submittedName>
</protein>
<dbReference type="HOGENOM" id="CLU_023330_0_2_2"/>
<dbReference type="AlphaFoldDB" id="A0A0E3ST94"/>
<dbReference type="RefSeq" id="WP_048206026.1">
    <property type="nucleotide sequence ID" value="NZ_CP009518.1"/>
</dbReference>
<keyword evidence="4" id="KW-1185">Reference proteome</keyword>
<dbReference type="OrthoDB" id="371710at2157"/>
<dbReference type="Gene3D" id="3.30.497.10">
    <property type="entry name" value="Antithrombin, subunit I, domain 2"/>
    <property type="match status" value="1"/>
</dbReference>
<proteinExistence type="inferred from homology"/>
<name>A0A0E3ST94_METMT</name>
<dbReference type="InterPro" id="IPR042178">
    <property type="entry name" value="Serpin_sf_1"/>
</dbReference>
<organism evidence="3 4">
    <name type="scientific">Methanococcoides methylutens MM1</name>
    <dbReference type="NCBI Taxonomy" id="1434104"/>
    <lineage>
        <taxon>Archaea</taxon>
        <taxon>Methanobacteriati</taxon>
        <taxon>Methanobacteriota</taxon>
        <taxon>Stenosarchaea group</taxon>
        <taxon>Methanomicrobia</taxon>
        <taxon>Methanosarcinales</taxon>
        <taxon>Methanosarcinaceae</taxon>
        <taxon>Methanococcoides</taxon>
    </lineage>
</organism>
<dbReference type="InterPro" id="IPR036186">
    <property type="entry name" value="Serpin_sf"/>
</dbReference>
<dbReference type="PATRIC" id="fig|1434104.5.peg.2122"/>
<dbReference type="SUPFAM" id="SSF56574">
    <property type="entry name" value="Serpins"/>
    <property type="match status" value="1"/>
</dbReference>
<dbReference type="Gene3D" id="2.30.39.10">
    <property type="entry name" value="Alpha-1-antitrypsin, domain 1"/>
    <property type="match status" value="1"/>
</dbReference>
<gene>
    <name evidence="3" type="ORF">MCMEM_1945</name>
</gene>
<reference evidence="3 4" key="1">
    <citation type="submission" date="2014-07" db="EMBL/GenBank/DDBJ databases">
        <title>Methanogenic archaea and the global carbon cycle.</title>
        <authorList>
            <person name="Henriksen J.R."/>
            <person name="Luke J."/>
            <person name="Reinhart S."/>
            <person name="Benedict M.N."/>
            <person name="Youngblut N.D."/>
            <person name="Metcalf M.E."/>
            <person name="Whitaker R.J."/>
            <person name="Metcalf W.W."/>
        </authorList>
    </citation>
    <scope>NUCLEOTIDE SEQUENCE [LARGE SCALE GENOMIC DNA]</scope>
    <source>
        <strain evidence="3 4">MM1</strain>
    </source>
</reference>
<dbReference type="PANTHER" id="PTHR11461:SF211">
    <property type="entry name" value="GH10112P-RELATED"/>
    <property type="match status" value="1"/>
</dbReference>
<accession>A0A0E3ST94</accession>
<comment type="similarity">
    <text evidence="1">Belongs to the serpin family.</text>
</comment>
<dbReference type="CDD" id="cd19591">
    <property type="entry name" value="serpin_like"/>
    <property type="match status" value="1"/>
</dbReference>
<sequence>MTPKQTILAILLLTLSITCIGCIENTQADPDTTINARSVEEYDLAAANNAFAFDLYSELQDGSDENLLISPYSIFTAMAICYEGAEGTTHQQMAEVLYYPLDKSILRIAAKDYIDTVNRDSNDYELETANALWLREDQRLVADYEKNIEEYYNGNVEKLDFEGRPEESARVVNEWVEEQTNNKIKDLINGQSFDGYTKLVVTNAIYFNGKWKEEFMEHRTSEETFYLSGGEKIQTDMMYAIRKFSYGETPETKILELPYKGDDLSMYIVLPNDNDIEALENNFNSHDYEKLKREMDEEHEVNIWLPKFKFQTKKELSSPLISMGLTDAFTEFGLSGITEETDLTISEVIHQASIDVQEKGTEAAAATAVEAVDCAMVDEPIIKEFRADHPFIFFIEDKRTGCILFMGKVEHPEYDEITAK</sequence>
<evidence type="ECO:0000313" key="3">
    <source>
        <dbReference type="EMBL" id="AKB85998.1"/>
    </source>
</evidence>
<dbReference type="InterPro" id="IPR000215">
    <property type="entry name" value="Serpin_fam"/>
</dbReference>